<dbReference type="EMBL" id="BSBI01000004">
    <property type="protein sequence ID" value="GLF95308.1"/>
    <property type="molecule type" value="Genomic_DNA"/>
</dbReference>
<dbReference type="PROSITE" id="PS51349">
    <property type="entry name" value="FMN_HYDROXY_ACID_DH_2"/>
    <property type="match status" value="1"/>
</dbReference>
<comment type="cofactor">
    <cofactor evidence="1">
        <name>FMN</name>
        <dbReference type="ChEBI" id="CHEBI:58210"/>
    </cofactor>
</comment>
<evidence type="ECO:0000259" key="4">
    <source>
        <dbReference type="PROSITE" id="PS51349"/>
    </source>
</evidence>
<keyword evidence="6" id="KW-1185">Reference proteome</keyword>
<comment type="caution">
    <text evidence="5">The sequence shown here is derived from an EMBL/GenBank/DDBJ whole genome shotgun (WGS) entry which is preliminary data.</text>
</comment>
<dbReference type="InterPro" id="IPR013785">
    <property type="entry name" value="Aldolase_TIM"/>
</dbReference>
<dbReference type="InterPro" id="IPR037396">
    <property type="entry name" value="FMN_HAD"/>
</dbReference>
<name>A0ABQ5NY72_9ACTN</name>
<evidence type="ECO:0000313" key="6">
    <source>
        <dbReference type="Proteomes" id="UP001291653"/>
    </source>
</evidence>
<evidence type="ECO:0000256" key="3">
    <source>
        <dbReference type="ARBA" id="ARBA00024042"/>
    </source>
</evidence>
<dbReference type="PANTHER" id="PTHR10578">
    <property type="entry name" value="S -2-HYDROXY-ACID OXIDASE-RELATED"/>
    <property type="match status" value="1"/>
</dbReference>
<reference evidence="5 6" key="1">
    <citation type="submission" date="2022-10" db="EMBL/GenBank/DDBJ databases">
        <title>Draft genome sequence of Streptomyces sp. YSPA8.</title>
        <authorList>
            <person name="Moriuchi R."/>
            <person name="Dohra H."/>
            <person name="Yamamura H."/>
            <person name="Kodani S."/>
        </authorList>
    </citation>
    <scope>NUCLEOTIDE SEQUENCE [LARGE SCALE GENOMIC DNA]</scope>
    <source>
        <strain evidence="5 6">YSPA8</strain>
    </source>
</reference>
<dbReference type="Proteomes" id="UP001291653">
    <property type="component" value="Unassembled WGS sequence"/>
</dbReference>
<gene>
    <name evidence="5" type="ORF">SYYSPA8_13445</name>
</gene>
<evidence type="ECO:0000256" key="2">
    <source>
        <dbReference type="ARBA" id="ARBA00023002"/>
    </source>
</evidence>
<protein>
    <submittedName>
        <fullName evidence="5">Alpha-hydroxy-acid oxidizing protein</fullName>
    </submittedName>
</protein>
<comment type="similarity">
    <text evidence="3">Belongs to the FMN-dependent alpha-hydroxy acid dehydrogenase family.</text>
</comment>
<sequence>MTYTAGYQSKVLAAGGSPFPFTVRGLEEAAREALPRRAFEYIAGGAGRERTLAANEEAFARWGLTYKILRDGRPADPSCTVLGTAMSFPVMLAPAGVAGLAHPEAENAAARAAARVGAVQVLSSATSTPLEEVAEAAPEGRRWFQFAWPDDEKLARSLLDRAHKAGYTAVVLQGDCHVAGWRTRELDNGFFPFGRGHGLGNYLSDPRFRELAGLPGHPLGALRPDAAGTRAAADAWNRYYTRPALAPEDLERLRSWTDLPIAVKGVCRADEAARLRDGGADALIVSNHGGRQLDAGTAALDCLPDVAEAAAGLPVLFDSGVRTGTDVLIALALGARAVMIGRSWLYGLAIGGEAGVEHVLRCLQGEFTGALALTGHHRPGDLSPADLTAVPAIPTSRSPR</sequence>
<dbReference type="InterPro" id="IPR008259">
    <property type="entry name" value="FMN_hydac_DH_AS"/>
</dbReference>
<accession>A0ABQ5NY72</accession>
<dbReference type="InterPro" id="IPR012133">
    <property type="entry name" value="Alpha-hydoxy_acid_DH_FMN"/>
</dbReference>
<dbReference type="InterPro" id="IPR000262">
    <property type="entry name" value="FMN-dep_DH"/>
</dbReference>
<evidence type="ECO:0000256" key="1">
    <source>
        <dbReference type="ARBA" id="ARBA00001917"/>
    </source>
</evidence>
<keyword evidence="2" id="KW-0560">Oxidoreductase</keyword>
<dbReference type="Pfam" id="PF01070">
    <property type="entry name" value="FMN_dh"/>
    <property type="match status" value="1"/>
</dbReference>
<evidence type="ECO:0000313" key="5">
    <source>
        <dbReference type="EMBL" id="GLF95308.1"/>
    </source>
</evidence>
<feature type="domain" description="FMN hydroxy acid dehydrogenase" evidence="4">
    <location>
        <begin position="15"/>
        <end position="392"/>
    </location>
</feature>
<dbReference type="Gene3D" id="3.20.20.70">
    <property type="entry name" value="Aldolase class I"/>
    <property type="match status" value="1"/>
</dbReference>
<proteinExistence type="inferred from homology"/>
<dbReference type="PIRSF" id="PIRSF000138">
    <property type="entry name" value="Al-hdrx_acd_dh"/>
    <property type="match status" value="1"/>
</dbReference>
<dbReference type="RefSeq" id="WP_323447349.1">
    <property type="nucleotide sequence ID" value="NZ_BSBI01000004.1"/>
</dbReference>
<dbReference type="PANTHER" id="PTHR10578:SF143">
    <property type="entry name" value="FMN-DEPENDENT ALPHA-HYDROXY ACID DEHYDROGENASE PB1A11.03"/>
    <property type="match status" value="1"/>
</dbReference>
<dbReference type="SUPFAM" id="SSF51395">
    <property type="entry name" value="FMN-linked oxidoreductases"/>
    <property type="match status" value="1"/>
</dbReference>
<organism evidence="5 6">
    <name type="scientific">Streptomyces yaizuensis</name>
    <dbReference type="NCBI Taxonomy" id="2989713"/>
    <lineage>
        <taxon>Bacteria</taxon>
        <taxon>Bacillati</taxon>
        <taxon>Actinomycetota</taxon>
        <taxon>Actinomycetes</taxon>
        <taxon>Kitasatosporales</taxon>
        <taxon>Streptomycetaceae</taxon>
        <taxon>Streptomyces</taxon>
    </lineage>
</organism>
<dbReference type="PROSITE" id="PS00557">
    <property type="entry name" value="FMN_HYDROXY_ACID_DH_1"/>
    <property type="match status" value="1"/>
</dbReference>